<dbReference type="InterPro" id="IPR005162">
    <property type="entry name" value="Retrotrans_gag_dom"/>
</dbReference>
<dbReference type="Pfam" id="PF03732">
    <property type="entry name" value="Retrotrans_gag"/>
    <property type="match status" value="1"/>
</dbReference>
<comment type="caution">
    <text evidence="3">The sequence shown here is derived from an EMBL/GenBank/DDBJ whole genome shotgun (WGS) entry which is preliminary data.</text>
</comment>
<keyword evidence="4" id="KW-1185">Reference proteome</keyword>
<name>A0ABQ4WQ49_9ASTR</name>
<proteinExistence type="predicted"/>
<reference evidence="3" key="1">
    <citation type="journal article" date="2022" name="Int. J. Mol. Sci.">
        <title>Draft Genome of Tanacetum Coccineum: Genomic Comparison of Closely Related Tanacetum-Family Plants.</title>
        <authorList>
            <person name="Yamashiro T."/>
            <person name="Shiraishi A."/>
            <person name="Nakayama K."/>
            <person name="Satake H."/>
        </authorList>
    </citation>
    <scope>NUCLEOTIDE SEQUENCE</scope>
</reference>
<accession>A0ABQ4WQ49</accession>
<evidence type="ECO:0000313" key="4">
    <source>
        <dbReference type="Proteomes" id="UP001151760"/>
    </source>
</evidence>
<evidence type="ECO:0000313" key="3">
    <source>
        <dbReference type="EMBL" id="GJS54958.1"/>
    </source>
</evidence>
<protein>
    <submittedName>
        <fullName evidence="3">Retrovirus-related pol polyprotein from transposon TNT 1-94</fullName>
    </submittedName>
</protein>
<feature type="compositionally biased region" description="Basic and acidic residues" evidence="1">
    <location>
        <begin position="228"/>
        <end position="239"/>
    </location>
</feature>
<reference evidence="3" key="2">
    <citation type="submission" date="2022-01" db="EMBL/GenBank/DDBJ databases">
        <authorList>
            <person name="Yamashiro T."/>
            <person name="Shiraishi A."/>
            <person name="Satake H."/>
            <person name="Nakayama K."/>
        </authorList>
    </citation>
    <scope>NUCLEOTIDE SEQUENCE</scope>
</reference>
<feature type="domain" description="Retrotransposon gag" evidence="2">
    <location>
        <begin position="423"/>
        <end position="515"/>
    </location>
</feature>
<organism evidence="3 4">
    <name type="scientific">Tanacetum coccineum</name>
    <dbReference type="NCBI Taxonomy" id="301880"/>
    <lineage>
        <taxon>Eukaryota</taxon>
        <taxon>Viridiplantae</taxon>
        <taxon>Streptophyta</taxon>
        <taxon>Embryophyta</taxon>
        <taxon>Tracheophyta</taxon>
        <taxon>Spermatophyta</taxon>
        <taxon>Magnoliopsida</taxon>
        <taxon>eudicotyledons</taxon>
        <taxon>Gunneridae</taxon>
        <taxon>Pentapetalae</taxon>
        <taxon>asterids</taxon>
        <taxon>campanulids</taxon>
        <taxon>Asterales</taxon>
        <taxon>Asteraceae</taxon>
        <taxon>Asteroideae</taxon>
        <taxon>Anthemideae</taxon>
        <taxon>Anthemidinae</taxon>
        <taxon>Tanacetum</taxon>
    </lineage>
</organism>
<feature type="non-terminal residue" evidence="3">
    <location>
        <position position="1"/>
    </location>
</feature>
<gene>
    <name evidence="3" type="ORF">Tco_0628320</name>
</gene>
<dbReference type="EMBL" id="BQNB010008837">
    <property type="protein sequence ID" value="GJS54958.1"/>
    <property type="molecule type" value="Genomic_DNA"/>
</dbReference>
<evidence type="ECO:0000259" key="2">
    <source>
        <dbReference type="Pfam" id="PF03732"/>
    </source>
</evidence>
<feature type="region of interest" description="Disordered" evidence="1">
    <location>
        <begin position="227"/>
        <end position="262"/>
    </location>
</feature>
<feature type="compositionally biased region" description="Polar residues" evidence="1">
    <location>
        <begin position="240"/>
        <end position="262"/>
    </location>
</feature>
<dbReference type="Proteomes" id="UP001151760">
    <property type="component" value="Unassembled WGS sequence"/>
</dbReference>
<sequence>TTSFYDDTHKQALSYQKSFHLKKGQRIQPSLYDGRVIAKEHAVISVIDDEDTLILEEESRSKMLDKQNDPISLKKKIKISPIDYSKLNKLKEDFAPVTSHTPVRIEASIKLPKSVENSYLNAQLLEKVFAIIALKNELRKLKGKNVVDTAVLKPNATITAGITQNPSEPLLEYACMFTKYVQDLLVYVSQTCPNLPKPSEKLVAFTSINKDKRVRFAESVISSSNIPKKTDSLKTKDSNKTLLNSTGVKPTTSASRSKPSGNTDYQVAIKRIKLLFEQPIRRIHQGRYGVYVPALTKDYEGTRSNMPYPEKEIRRIQATWDKNILEDIKRGPYSKKPLIRRIQDFGYAVELTPDPINRKLKNEPKIEDKDSFELKGQFLKELCDNTFSGLDHKDANKHIEKVLEIMDLLHIINITIDQVMLRSFSMSLTGVVSRWLRNKPSGLITTCEDLKTKFLSNYCPPTHTAKKMEEINNFHQKPDENLYQAWEQFKELLMKCPQHYLTEMKEVVFFYNGLDVPTRQILDSRGAISSKTVVD</sequence>
<dbReference type="PANTHER" id="PTHR33223">
    <property type="entry name" value="CCHC-TYPE DOMAIN-CONTAINING PROTEIN"/>
    <property type="match status" value="1"/>
</dbReference>
<evidence type="ECO:0000256" key="1">
    <source>
        <dbReference type="SAM" id="MobiDB-lite"/>
    </source>
</evidence>
<dbReference type="PANTHER" id="PTHR33223:SF11">
    <property type="entry name" value="ELEMENT PROTEIN, PUTATIVE-RELATED"/>
    <property type="match status" value="1"/>
</dbReference>